<evidence type="ECO:0000256" key="1">
    <source>
        <dbReference type="SAM" id="SignalP"/>
    </source>
</evidence>
<dbReference type="Gene3D" id="2.60.120.600">
    <property type="entry name" value="Domain of unknown function DUF1214, C-terminal domain"/>
    <property type="match status" value="1"/>
</dbReference>
<feature type="domain" description="DUF1254" evidence="3">
    <location>
        <begin position="64"/>
        <end position="147"/>
    </location>
</feature>
<dbReference type="Pfam" id="PF06742">
    <property type="entry name" value="DUF1214"/>
    <property type="match status" value="1"/>
</dbReference>
<dbReference type="Proteomes" id="UP000544134">
    <property type="component" value="Unassembled WGS sequence"/>
</dbReference>
<protein>
    <submittedName>
        <fullName evidence="4">DUF1254 domain-containing protein</fullName>
    </submittedName>
</protein>
<evidence type="ECO:0000313" key="5">
    <source>
        <dbReference type="Proteomes" id="UP000544134"/>
    </source>
</evidence>
<reference evidence="4 5" key="1">
    <citation type="submission" date="2020-04" db="EMBL/GenBank/DDBJ databases">
        <title>Paraburkholderia sp. RP-4-7 isolated from soil.</title>
        <authorList>
            <person name="Dahal R.H."/>
        </authorList>
    </citation>
    <scope>NUCLEOTIDE SEQUENCE [LARGE SCALE GENOMIC DNA]</scope>
    <source>
        <strain evidence="4 5">RP-4-7</strain>
    </source>
</reference>
<dbReference type="AlphaFoldDB" id="A0A848IVG0"/>
<organism evidence="4 5">
    <name type="scientific">Paraburkholderia polaris</name>
    <dbReference type="NCBI Taxonomy" id="2728848"/>
    <lineage>
        <taxon>Bacteria</taxon>
        <taxon>Pseudomonadati</taxon>
        <taxon>Pseudomonadota</taxon>
        <taxon>Betaproteobacteria</taxon>
        <taxon>Burkholderiales</taxon>
        <taxon>Burkholderiaceae</taxon>
        <taxon>Paraburkholderia</taxon>
    </lineage>
</organism>
<dbReference type="InterPro" id="IPR037050">
    <property type="entry name" value="DUF1254_sf"/>
</dbReference>
<dbReference type="PANTHER" id="PTHR36509:SF2">
    <property type="entry name" value="BLL3101 PROTEIN"/>
    <property type="match status" value="1"/>
</dbReference>
<evidence type="ECO:0000313" key="4">
    <source>
        <dbReference type="EMBL" id="NMM04065.1"/>
    </source>
</evidence>
<evidence type="ECO:0000259" key="3">
    <source>
        <dbReference type="Pfam" id="PF06863"/>
    </source>
</evidence>
<dbReference type="InterPro" id="IPR010621">
    <property type="entry name" value="DUF1214"/>
</dbReference>
<dbReference type="Pfam" id="PF06863">
    <property type="entry name" value="DUF1254"/>
    <property type="match status" value="1"/>
</dbReference>
<evidence type="ECO:0000259" key="2">
    <source>
        <dbReference type="Pfam" id="PF06742"/>
    </source>
</evidence>
<dbReference type="SUPFAM" id="SSF160935">
    <property type="entry name" value="VPA0735-like"/>
    <property type="match status" value="1"/>
</dbReference>
<keyword evidence="5" id="KW-1185">Reference proteome</keyword>
<accession>A0A848IVG0</accession>
<sequence>MKKTAPIATCVAGIFLAAIGTAQSQTFAAPPSGTTIPVTVDNFVRAESDMYVVALAKQGGLGKLFHRRQPASIERQIVIRLNRDTLYSSGVFDLDAGPVTIEMPDPGARYMAMQVINEDHYVPNVFYGAGTHILTRESVGTRYVVVGIRTLVDPNSQNDIKQVHALQDAITVSQKSPGRLEIPNWDAVSQKKIHDALLILASTIPDFKRAFGTREEVDPVRRLVGAAAAWGGNPDKDATYLNFTPANNDGRPVYRVSVKDVPVDAFWSVSVYDAQGHFEKNALNAYSINNLTAKKGNDGSITMQFGGCDGQVPNCLPVVAGWNYTVRLYRPGAAILSGAWTFPAPQPVN</sequence>
<feature type="chain" id="PRO_5032678190" evidence="1">
    <location>
        <begin position="29"/>
        <end position="349"/>
    </location>
</feature>
<keyword evidence="1" id="KW-0732">Signal</keyword>
<feature type="domain" description="DUF1214" evidence="2">
    <location>
        <begin position="249"/>
        <end position="332"/>
    </location>
</feature>
<dbReference type="InterPro" id="IPR010679">
    <property type="entry name" value="DUF1254"/>
</dbReference>
<dbReference type="RefSeq" id="WP_169490837.1">
    <property type="nucleotide sequence ID" value="NZ_JABBGJ010000069.1"/>
</dbReference>
<dbReference type="EMBL" id="JABBGJ010000069">
    <property type="protein sequence ID" value="NMM04065.1"/>
    <property type="molecule type" value="Genomic_DNA"/>
</dbReference>
<dbReference type="Gene3D" id="2.60.40.1610">
    <property type="entry name" value="Domain of unknown function DUF1254"/>
    <property type="match status" value="1"/>
</dbReference>
<dbReference type="InterPro" id="IPR037049">
    <property type="entry name" value="DUF1214_C_sf"/>
</dbReference>
<dbReference type="PANTHER" id="PTHR36509">
    <property type="entry name" value="BLL3101 PROTEIN"/>
    <property type="match status" value="1"/>
</dbReference>
<feature type="signal peptide" evidence="1">
    <location>
        <begin position="1"/>
        <end position="28"/>
    </location>
</feature>
<proteinExistence type="predicted"/>
<name>A0A848IVG0_9BURK</name>
<comment type="caution">
    <text evidence="4">The sequence shown here is derived from an EMBL/GenBank/DDBJ whole genome shotgun (WGS) entry which is preliminary data.</text>
</comment>
<gene>
    <name evidence="4" type="ORF">HHL24_40170</name>
</gene>